<comment type="caution">
    <text evidence="9">The sequence shown here is derived from an EMBL/GenBank/DDBJ whole genome shotgun (WGS) entry which is preliminary data.</text>
</comment>
<evidence type="ECO:0000256" key="1">
    <source>
        <dbReference type="ARBA" id="ARBA00004651"/>
    </source>
</evidence>
<evidence type="ECO:0000259" key="8">
    <source>
        <dbReference type="PROSITE" id="PS50928"/>
    </source>
</evidence>
<gene>
    <name evidence="9" type="ORF">JOC48_003225</name>
</gene>
<organism evidence="9 10">
    <name type="scientific">Aquibacillus albus</name>
    <dbReference type="NCBI Taxonomy" id="1168171"/>
    <lineage>
        <taxon>Bacteria</taxon>
        <taxon>Bacillati</taxon>
        <taxon>Bacillota</taxon>
        <taxon>Bacilli</taxon>
        <taxon>Bacillales</taxon>
        <taxon>Bacillaceae</taxon>
        <taxon>Aquibacillus</taxon>
    </lineage>
</organism>
<keyword evidence="4 7" id="KW-0812">Transmembrane</keyword>
<proteinExistence type="inferred from homology"/>
<evidence type="ECO:0000313" key="10">
    <source>
        <dbReference type="Proteomes" id="UP001296943"/>
    </source>
</evidence>
<dbReference type="RefSeq" id="WP_204501283.1">
    <property type="nucleotide sequence ID" value="NZ_JAFBDR010000020.1"/>
</dbReference>
<accession>A0ABS2N3I0</accession>
<dbReference type="Gene3D" id="1.10.3720.10">
    <property type="entry name" value="MetI-like"/>
    <property type="match status" value="1"/>
</dbReference>
<dbReference type="Pfam" id="PF00528">
    <property type="entry name" value="BPD_transp_1"/>
    <property type="match status" value="1"/>
</dbReference>
<keyword evidence="6 7" id="KW-0472">Membrane</keyword>
<keyword evidence="2 7" id="KW-0813">Transport</keyword>
<evidence type="ECO:0000256" key="3">
    <source>
        <dbReference type="ARBA" id="ARBA00022475"/>
    </source>
</evidence>
<evidence type="ECO:0000256" key="6">
    <source>
        <dbReference type="ARBA" id="ARBA00023136"/>
    </source>
</evidence>
<dbReference type="SUPFAM" id="SSF161098">
    <property type="entry name" value="MetI-like"/>
    <property type="match status" value="1"/>
</dbReference>
<comment type="subcellular location">
    <subcellularLocation>
        <location evidence="1 7">Cell membrane</location>
        <topology evidence="1 7">Multi-pass membrane protein</topology>
    </subcellularLocation>
</comment>
<dbReference type="PANTHER" id="PTHR30151">
    <property type="entry name" value="ALKANE SULFONATE ABC TRANSPORTER-RELATED, MEMBRANE SUBUNIT"/>
    <property type="match status" value="1"/>
</dbReference>
<name>A0ABS2N3I0_9BACI</name>
<evidence type="ECO:0000256" key="7">
    <source>
        <dbReference type="RuleBase" id="RU363032"/>
    </source>
</evidence>
<reference evidence="9 10" key="1">
    <citation type="submission" date="2021-01" db="EMBL/GenBank/DDBJ databases">
        <title>Genomic Encyclopedia of Type Strains, Phase IV (KMG-IV): sequencing the most valuable type-strain genomes for metagenomic binning, comparative biology and taxonomic classification.</title>
        <authorList>
            <person name="Goeker M."/>
        </authorList>
    </citation>
    <scope>NUCLEOTIDE SEQUENCE [LARGE SCALE GENOMIC DNA]</scope>
    <source>
        <strain evidence="9 10">DSM 23711</strain>
    </source>
</reference>
<protein>
    <submittedName>
        <fullName evidence="9">NitT/TauT family transport system permease protein</fullName>
    </submittedName>
</protein>
<dbReference type="PROSITE" id="PS50928">
    <property type="entry name" value="ABC_TM1"/>
    <property type="match status" value="1"/>
</dbReference>
<feature type="transmembrane region" description="Helical" evidence="7">
    <location>
        <begin position="104"/>
        <end position="123"/>
    </location>
</feature>
<feature type="transmembrane region" description="Helical" evidence="7">
    <location>
        <begin position="12"/>
        <end position="32"/>
    </location>
</feature>
<keyword evidence="10" id="KW-1185">Reference proteome</keyword>
<evidence type="ECO:0000313" key="9">
    <source>
        <dbReference type="EMBL" id="MBM7572694.1"/>
    </source>
</evidence>
<keyword evidence="3" id="KW-1003">Cell membrane</keyword>
<dbReference type="PANTHER" id="PTHR30151:SF20">
    <property type="entry name" value="ABC TRANSPORTER PERMEASE PROTEIN HI_0355-RELATED"/>
    <property type="match status" value="1"/>
</dbReference>
<keyword evidence="5 7" id="KW-1133">Transmembrane helix</keyword>
<feature type="domain" description="ABC transmembrane type-1" evidence="8">
    <location>
        <begin position="66"/>
        <end position="251"/>
    </location>
</feature>
<dbReference type="Proteomes" id="UP001296943">
    <property type="component" value="Unassembled WGS sequence"/>
</dbReference>
<comment type="similarity">
    <text evidence="7">Belongs to the binding-protein-dependent transport system permease family.</text>
</comment>
<evidence type="ECO:0000256" key="2">
    <source>
        <dbReference type="ARBA" id="ARBA00022448"/>
    </source>
</evidence>
<feature type="transmembrane region" description="Helical" evidence="7">
    <location>
        <begin position="229"/>
        <end position="251"/>
    </location>
</feature>
<dbReference type="InterPro" id="IPR000515">
    <property type="entry name" value="MetI-like"/>
</dbReference>
<evidence type="ECO:0000256" key="4">
    <source>
        <dbReference type="ARBA" id="ARBA00022692"/>
    </source>
</evidence>
<feature type="transmembrane region" description="Helical" evidence="7">
    <location>
        <begin position="73"/>
        <end position="92"/>
    </location>
</feature>
<dbReference type="EMBL" id="JAFBDR010000020">
    <property type="protein sequence ID" value="MBM7572694.1"/>
    <property type="molecule type" value="Genomic_DNA"/>
</dbReference>
<dbReference type="InterPro" id="IPR035906">
    <property type="entry name" value="MetI-like_sf"/>
</dbReference>
<sequence>MGSLAKRQNHFVSTLLWMIFLVAIWEFTAWILHSVVHINSAETKWPYFHDLVINIFQNIPVLFEQGSITFGKAAQGFIIGTLAGMLLALIMSFSKSVKYTLSPYIISSQMIPVIGLAPIIFGILRDPDLSRIVTAGYITFFPVTINMLQGLENIKPQQLELMRSYATPSWKMYTKFKIIAALPNLFSGMKIAAPLAVTASVVVELMGAPNGIGVLMLSSLYYGEAQAHMFWSVILICVFIGIASFIFILLLERIITSWQPEFHRERNET</sequence>
<evidence type="ECO:0000256" key="5">
    <source>
        <dbReference type="ARBA" id="ARBA00022989"/>
    </source>
</evidence>